<feature type="compositionally biased region" description="Basic and acidic residues" evidence="1">
    <location>
        <begin position="70"/>
        <end position="91"/>
    </location>
</feature>
<sequence>MKEWGFDGFMDEKRGDEEQLEAPNQEEEKEMKNRGERKEVENYEVWGKRNGVSESKQNGEGETGEGKAIIGKEEQENGTRRKEERGKQLGI</sequence>
<evidence type="ECO:0000313" key="2">
    <source>
        <dbReference type="EMBL" id="KAJ1107111.1"/>
    </source>
</evidence>
<organism evidence="2 3">
    <name type="scientific">Pleurodeles waltl</name>
    <name type="common">Iberian ribbed newt</name>
    <dbReference type="NCBI Taxonomy" id="8319"/>
    <lineage>
        <taxon>Eukaryota</taxon>
        <taxon>Metazoa</taxon>
        <taxon>Chordata</taxon>
        <taxon>Craniata</taxon>
        <taxon>Vertebrata</taxon>
        <taxon>Euteleostomi</taxon>
        <taxon>Amphibia</taxon>
        <taxon>Batrachia</taxon>
        <taxon>Caudata</taxon>
        <taxon>Salamandroidea</taxon>
        <taxon>Salamandridae</taxon>
        <taxon>Pleurodelinae</taxon>
        <taxon>Pleurodeles</taxon>
    </lineage>
</organism>
<protein>
    <submittedName>
        <fullName evidence="2">Uncharacterized protein</fullName>
    </submittedName>
</protein>
<feature type="compositionally biased region" description="Basic and acidic residues" evidence="1">
    <location>
        <begin position="1"/>
        <end position="17"/>
    </location>
</feature>
<dbReference type="Proteomes" id="UP001066276">
    <property type="component" value="Chromosome 9"/>
</dbReference>
<reference evidence="2" key="1">
    <citation type="journal article" date="2022" name="bioRxiv">
        <title>Sequencing and chromosome-scale assembly of the giantPleurodeles waltlgenome.</title>
        <authorList>
            <person name="Brown T."/>
            <person name="Elewa A."/>
            <person name="Iarovenko S."/>
            <person name="Subramanian E."/>
            <person name="Araus A.J."/>
            <person name="Petzold A."/>
            <person name="Susuki M."/>
            <person name="Suzuki K.-i.T."/>
            <person name="Hayashi T."/>
            <person name="Toyoda A."/>
            <person name="Oliveira C."/>
            <person name="Osipova E."/>
            <person name="Leigh N.D."/>
            <person name="Simon A."/>
            <person name="Yun M.H."/>
        </authorList>
    </citation>
    <scope>NUCLEOTIDE SEQUENCE</scope>
    <source>
        <strain evidence="2">20211129_DDA</strain>
        <tissue evidence="2">Liver</tissue>
    </source>
</reference>
<evidence type="ECO:0000313" key="3">
    <source>
        <dbReference type="Proteomes" id="UP001066276"/>
    </source>
</evidence>
<name>A0AAV7MUR9_PLEWA</name>
<comment type="caution">
    <text evidence="2">The sequence shown here is derived from an EMBL/GenBank/DDBJ whole genome shotgun (WGS) entry which is preliminary data.</text>
</comment>
<dbReference type="EMBL" id="JANPWB010000013">
    <property type="protein sequence ID" value="KAJ1107111.1"/>
    <property type="molecule type" value="Genomic_DNA"/>
</dbReference>
<feature type="compositionally biased region" description="Basic and acidic residues" evidence="1">
    <location>
        <begin position="29"/>
        <end position="41"/>
    </location>
</feature>
<feature type="compositionally biased region" description="Acidic residues" evidence="1">
    <location>
        <begin position="18"/>
        <end position="28"/>
    </location>
</feature>
<evidence type="ECO:0000256" key="1">
    <source>
        <dbReference type="SAM" id="MobiDB-lite"/>
    </source>
</evidence>
<gene>
    <name evidence="2" type="ORF">NDU88_004507</name>
</gene>
<proteinExistence type="predicted"/>
<dbReference type="AlphaFoldDB" id="A0AAV7MUR9"/>
<feature type="region of interest" description="Disordered" evidence="1">
    <location>
        <begin position="1"/>
        <end position="91"/>
    </location>
</feature>
<accession>A0AAV7MUR9</accession>
<keyword evidence="3" id="KW-1185">Reference proteome</keyword>